<dbReference type="EMBL" id="CP113836">
    <property type="protein sequence ID" value="WAL69484.1"/>
    <property type="molecule type" value="Genomic_DNA"/>
</dbReference>
<organism evidence="1 2">
    <name type="scientific">Amycolatopsis cynarae</name>
    <dbReference type="NCBI Taxonomy" id="2995223"/>
    <lineage>
        <taxon>Bacteria</taxon>
        <taxon>Bacillati</taxon>
        <taxon>Actinomycetota</taxon>
        <taxon>Actinomycetes</taxon>
        <taxon>Pseudonocardiales</taxon>
        <taxon>Pseudonocardiaceae</taxon>
        <taxon>Amycolatopsis</taxon>
    </lineage>
</organism>
<name>A0ABY7BAU7_9PSEU</name>
<dbReference type="Proteomes" id="UP001163203">
    <property type="component" value="Chromosome"/>
</dbReference>
<sequence length="48" mass="5253">MLDDLAADLVRTEPASLVGPSWELTDRDDAMRQAQRVTAPARSLARSV</sequence>
<evidence type="ECO:0000313" key="2">
    <source>
        <dbReference type="Proteomes" id="UP001163203"/>
    </source>
</evidence>
<proteinExistence type="predicted"/>
<dbReference type="RefSeq" id="WP_268759570.1">
    <property type="nucleotide sequence ID" value="NZ_CP113836.1"/>
</dbReference>
<evidence type="ECO:0000313" key="1">
    <source>
        <dbReference type="EMBL" id="WAL69484.1"/>
    </source>
</evidence>
<reference evidence="1" key="1">
    <citation type="submission" date="2022-11" db="EMBL/GenBank/DDBJ databases">
        <authorList>
            <person name="Mo P."/>
        </authorList>
    </citation>
    <scope>NUCLEOTIDE SEQUENCE</scope>
    <source>
        <strain evidence="1">HUAS 11-8</strain>
    </source>
</reference>
<accession>A0ABY7BAU7</accession>
<protein>
    <submittedName>
        <fullName evidence="1">Uncharacterized protein</fullName>
    </submittedName>
</protein>
<keyword evidence="2" id="KW-1185">Reference proteome</keyword>
<gene>
    <name evidence="1" type="ORF">ORV05_17475</name>
</gene>